<evidence type="ECO:0000256" key="5">
    <source>
        <dbReference type="ARBA" id="ARBA00020397"/>
    </source>
</evidence>
<evidence type="ECO:0000256" key="6">
    <source>
        <dbReference type="ARBA" id="ARBA00022490"/>
    </source>
</evidence>
<name>A0A511BY22_9PROT</name>
<gene>
    <name evidence="8 10" type="primary">hisZ</name>
    <name evidence="10" type="ORF">SSA02_20910</name>
</gene>
<dbReference type="InterPro" id="IPR041715">
    <property type="entry name" value="HisRS-like_core"/>
</dbReference>
<evidence type="ECO:0000313" key="11">
    <source>
        <dbReference type="Proteomes" id="UP000321405"/>
    </source>
</evidence>
<evidence type="ECO:0000256" key="1">
    <source>
        <dbReference type="ARBA" id="ARBA00004496"/>
    </source>
</evidence>
<evidence type="ECO:0000259" key="9">
    <source>
        <dbReference type="Pfam" id="PF13393"/>
    </source>
</evidence>
<comment type="subcellular location">
    <subcellularLocation>
        <location evidence="1 8">Cytoplasm</location>
    </subcellularLocation>
</comment>
<dbReference type="Gene3D" id="3.30.930.10">
    <property type="entry name" value="Bira Bifunctional Protein, Domain 2"/>
    <property type="match status" value="1"/>
</dbReference>
<keyword evidence="8" id="KW-0028">Amino-acid biosynthesis</keyword>
<dbReference type="InterPro" id="IPR045864">
    <property type="entry name" value="aa-tRNA-synth_II/BPL/LPL"/>
</dbReference>
<feature type="domain" description="Class II Histidinyl-tRNA synthetase (HisRS)-like catalytic core" evidence="9">
    <location>
        <begin position="15"/>
        <end position="313"/>
    </location>
</feature>
<evidence type="ECO:0000256" key="4">
    <source>
        <dbReference type="ARBA" id="ARBA00011496"/>
    </source>
</evidence>
<comment type="similarity">
    <text evidence="3 8">Belongs to the class-II aminoacyl-tRNA synthetase family. HisZ subfamily.</text>
</comment>
<dbReference type="HAMAP" id="MF_00125">
    <property type="entry name" value="HisZ"/>
    <property type="match status" value="1"/>
</dbReference>
<dbReference type="GO" id="GO:0006427">
    <property type="term" value="P:histidyl-tRNA aminoacylation"/>
    <property type="evidence" value="ECO:0007669"/>
    <property type="project" value="TreeGrafter"/>
</dbReference>
<protein>
    <recommendedName>
        <fullName evidence="5 8">ATP phosphoribosyltransferase regulatory subunit</fullName>
    </recommendedName>
</protein>
<dbReference type="InterPro" id="IPR004516">
    <property type="entry name" value="HisRS/HisZ"/>
</dbReference>
<evidence type="ECO:0000313" key="10">
    <source>
        <dbReference type="EMBL" id="GEL02928.1"/>
    </source>
</evidence>
<comment type="subunit">
    <text evidence="4 8">Heteromultimer composed of HisG and HisZ subunits.</text>
</comment>
<dbReference type="GO" id="GO:0005737">
    <property type="term" value="C:cytoplasm"/>
    <property type="evidence" value="ECO:0007669"/>
    <property type="project" value="UniProtKB-SubCell"/>
</dbReference>
<dbReference type="GO" id="GO:0016757">
    <property type="term" value="F:glycosyltransferase activity"/>
    <property type="evidence" value="ECO:0007669"/>
    <property type="project" value="UniProtKB-KW"/>
</dbReference>
<dbReference type="EMBL" id="BJVC01000005">
    <property type="protein sequence ID" value="GEL02928.1"/>
    <property type="molecule type" value="Genomic_DNA"/>
</dbReference>
<evidence type="ECO:0000256" key="2">
    <source>
        <dbReference type="ARBA" id="ARBA00004667"/>
    </source>
</evidence>
<organism evidence="10 11">
    <name type="scientific">Swaminathania salitolerans</name>
    <dbReference type="NCBI Taxonomy" id="182838"/>
    <lineage>
        <taxon>Bacteria</taxon>
        <taxon>Pseudomonadati</taxon>
        <taxon>Pseudomonadota</taxon>
        <taxon>Alphaproteobacteria</taxon>
        <taxon>Acetobacterales</taxon>
        <taxon>Acetobacteraceae</taxon>
        <taxon>Swaminathania</taxon>
    </lineage>
</organism>
<reference evidence="10 11" key="1">
    <citation type="submission" date="2019-07" db="EMBL/GenBank/DDBJ databases">
        <title>Whole genome shotgun sequence of Swaminathania salitolerans NBRC 104436.</title>
        <authorList>
            <person name="Hosoyama A."/>
            <person name="Uohara A."/>
            <person name="Ohji S."/>
            <person name="Ichikawa N."/>
        </authorList>
    </citation>
    <scope>NUCLEOTIDE SEQUENCE [LARGE SCALE GENOMIC DNA]</scope>
    <source>
        <strain evidence="10 11">NBRC 104436</strain>
    </source>
</reference>
<keyword evidence="6 8" id="KW-0963">Cytoplasm</keyword>
<keyword evidence="8" id="KW-0368">Histidine biosynthesis</keyword>
<evidence type="ECO:0000256" key="7">
    <source>
        <dbReference type="ARBA" id="ARBA00025246"/>
    </source>
</evidence>
<dbReference type="RefSeq" id="WP_147094010.1">
    <property type="nucleotide sequence ID" value="NZ_BJVC01000005.1"/>
</dbReference>
<proteinExistence type="inferred from homology"/>
<accession>A0A511BY22</accession>
<dbReference type="SUPFAM" id="SSF55681">
    <property type="entry name" value="Class II aaRS and biotin synthetases"/>
    <property type="match status" value="1"/>
</dbReference>
<dbReference type="Pfam" id="PF13393">
    <property type="entry name" value="tRNA-synt_His"/>
    <property type="match status" value="1"/>
</dbReference>
<dbReference type="OrthoDB" id="9769617at2"/>
<comment type="pathway">
    <text evidence="2 8">Amino-acid biosynthesis; L-histidine biosynthesis; L-histidine from 5-phospho-alpha-D-ribose 1-diphosphate: step 1/9.</text>
</comment>
<evidence type="ECO:0000256" key="3">
    <source>
        <dbReference type="ARBA" id="ARBA00005539"/>
    </source>
</evidence>
<comment type="function">
    <text evidence="7 8">Required for the first step of histidine biosynthesis. May allow the feedback regulation of ATP phosphoribosyltransferase activity by histidine.</text>
</comment>
<dbReference type="UniPathway" id="UPA00031">
    <property type="reaction ID" value="UER00006"/>
</dbReference>
<dbReference type="GO" id="GO:0004821">
    <property type="term" value="F:histidine-tRNA ligase activity"/>
    <property type="evidence" value="ECO:0007669"/>
    <property type="project" value="TreeGrafter"/>
</dbReference>
<sequence>MRLTEEPGTALLPSGFIDLLQHEAEAEARGIEAVMDVFAGHGYERVRPPLLEFETSLLHGAGQALEEQTFRLMDPESRRMMALRPDMTTQIARIAATRLAGSPRPLRLSYAGSCILVGTQGRETERQISQAGIELIGIDSIEADTEIVLIAAEALRTLGIESFSFDLSCPALVQGLVDLSGYTGARRAQLVHALDRKDMAAVAELGGPVAAILTALVEACGPADTALPILEGLSLPPRIREIADRLIAVVRALGDRDPSLRLTVDPVEFRGWQYHTGVCMTVFAVGQREELGRGGRYLAQGDEPACGLTFRPEILLRAARPITLKPRVYIAAEVADAAGPARLRRDGYATVAGLAPVDDLAAEARRLKCRFVFVADELITL</sequence>
<keyword evidence="10" id="KW-0328">Glycosyltransferase</keyword>
<dbReference type="GO" id="GO:0000105">
    <property type="term" value="P:L-histidine biosynthetic process"/>
    <property type="evidence" value="ECO:0007669"/>
    <property type="project" value="UniProtKB-UniRule"/>
</dbReference>
<dbReference type="PANTHER" id="PTHR43707:SF1">
    <property type="entry name" value="HISTIDINE--TRNA LIGASE, MITOCHONDRIAL-RELATED"/>
    <property type="match status" value="1"/>
</dbReference>
<keyword evidence="11" id="KW-1185">Reference proteome</keyword>
<dbReference type="Proteomes" id="UP000321405">
    <property type="component" value="Unassembled WGS sequence"/>
</dbReference>
<dbReference type="InterPro" id="IPR004517">
    <property type="entry name" value="HisZ"/>
</dbReference>
<dbReference type="AlphaFoldDB" id="A0A511BY22"/>
<evidence type="ECO:0000256" key="8">
    <source>
        <dbReference type="HAMAP-Rule" id="MF_00125"/>
    </source>
</evidence>
<keyword evidence="10" id="KW-0808">Transferase</keyword>
<dbReference type="PANTHER" id="PTHR43707">
    <property type="entry name" value="HISTIDYL-TRNA SYNTHETASE"/>
    <property type="match status" value="1"/>
</dbReference>
<comment type="miscellaneous">
    <text evidence="8">This function is generally fulfilled by the C-terminal part of HisG, which is missing in some bacteria such as this one.</text>
</comment>
<comment type="caution">
    <text evidence="10">The sequence shown here is derived from an EMBL/GenBank/DDBJ whole genome shotgun (WGS) entry which is preliminary data.</text>
</comment>